<dbReference type="Proteomes" id="UP000033774">
    <property type="component" value="Unassembled WGS sequence"/>
</dbReference>
<keyword evidence="6" id="KW-1185">Reference proteome</keyword>
<dbReference type="Pfam" id="PF01232">
    <property type="entry name" value="Mannitol_dh"/>
    <property type="match status" value="1"/>
</dbReference>
<evidence type="ECO:0000256" key="2">
    <source>
        <dbReference type="ARBA" id="ARBA00023027"/>
    </source>
</evidence>
<evidence type="ECO:0000313" key="6">
    <source>
        <dbReference type="Proteomes" id="UP000033774"/>
    </source>
</evidence>
<dbReference type="Gene3D" id="1.10.1040.10">
    <property type="entry name" value="N-(1-d-carboxylethyl)-l-norvaline Dehydrogenase, domain 2"/>
    <property type="match status" value="1"/>
</dbReference>
<comment type="caution">
    <text evidence="5">The sequence shown here is derived from an EMBL/GenBank/DDBJ whole genome shotgun (WGS) entry which is preliminary data.</text>
</comment>
<dbReference type="PANTHER" id="PTHR30524:SF0">
    <property type="entry name" value="ALTRONATE OXIDOREDUCTASE-RELATED"/>
    <property type="match status" value="1"/>
</dbReference>
<dbReference type="InterPro" id="IPR008927">
    <property type="entry name" value="6-PGluconate_DH-like_C_sf"/>
</dbReference>
<keyword evidence="1" id="KW-0560">Oxidoreductase</keyword>
<dbReference type="PATRIC" id="fig|552518.3.peg.132"/>
<dbReference type="GO" id="GO:0016491">
    <property type="term" value="F:oxidoreductase activity"/>
    <property type="evidence" value="ECO:0007669"/>
    <property type="project" value="UniProtKB-KW"/>
</dbReference>
<gene>
    <name evidence="5" type="ORF">VZ95_05495</name>
</gene>
<dbReference type="EMBL" id="LAJY01000109">
    <property type="protein sequence ID" value="KJV10343.1"/>
    <property type="molecule type" value="Genomic_DNA"/>
</dbReference>
<accession>A0A0F3IUX3</accession>
<dbReference type="AlphaFoldDB" id="A0A0F3IUX3"/>
<dbReference type="InterPro" id="IPR013328">
    <property type="entry name" value="6PGD_dom2"/>
</dbReference>
<keyword evidence="2" id="KW-0520">NAD</keyword>
<protein>
    <submittedName>
        <fullName evidence="5">D-mannonate oxidoreductase</fullName>
    </submittedName>
</protein>
<organism evidence="5 6">
    <name type="scientific">Elstera litoralis</name>
    <dbReference type="NCBI Taxonomy" id="552518"/>
    <lineage>
        <taxon>Bacteria</taxon>
        <taxon>Pseudomonadati</taxon>
        <taxon>Pseudomonadota</taxon>
        <taxon>Alphaproteobacteria</taxon>
        <taxon>Rhodospirillales</taxon>
        <taxon>Rhodospirillaceae</taxon>
        <taxon>Elstera</taxon>
    </lineage>
</organism>
<dbReference type="RefSeq" id="WP_045774976.1">
    <property type="nucleotide sequence ID" value="NZ_LAJY01000109.1"/>
</dbReference>
<feature type="domain" description="Mannitol dehydrogenase N-terminal" evidence="3">
    <location>
        <begin position="5"/>
        <end position="226"/>
    </location>
</feature>
<reference evidence="5 6" key="1">
    <citation type="submission" date="2015-03" db="EMBL/GenBank/DDBJ databases">
        <title>Draft genome sequence of Elstera litoralis.</title>
        <authorList>
            <person name="Rahalkar M.C."/>
            <person name="Dhakephalkar P.K."/>
            <person name="Pore S.D."/>
            <person name="Arora P."/>
            <person name="Kapse N.G."/>
            <person name="Pandit P.S."/>
        </authorList>
    </citation>
    <scope>NUCLEOTIDE SEQUENCE [LARGE SCALE GENOMIC DNA]</scope>
    <source>
        <strain evidence="5 6">Dia-1</strain>
    </source>
</reference>
<dbReference type="OrthoDB" id="271711at2"/>
<sequence>MTTPILQFGTSRFLQAHADLFISEALARGDALGPVAVVQTTANPESAARIAALASGAGYPVRVRGRLKGAVVDTQQTCTAIRAAYQAQRDWPDLCRLMGGEVQVILSNTGDSGYRLDPADGPSLLAPGTEAPRSFPAKLLVLLHRRWQAGAAPISLFPCELISRNGDHLKKIVRDLAAEWGLPAAFQDYLTSGCRWANSLVDRIVSEPIQPVGAVAEPYALWAIERQDGLTLPCTHPAIELVDDLGQVERLKLHLLNLGHTYLAEGWLRQGRRADETVYQAMNTPAISADLDALWQDEVLPVFAAAGEGELAVAYCAKVRDRFLNPFLDHRLADIAQNHRDKKQRRLAPIVAQAEAHGLALPQSRLRAALNTLA</sequence>
<dbReference type="InterPro" id="IPR013118">
    <property type="entry name" value="Mannitol_DH_C"/>
</dbReference>
<name>A0A0F3IUX3_9PROT</name>
<dbReference type="SUPFAM" id="SSF51735">
    <property type="entry name" value="NAD(P)-binding Rossmann-fold domains"/>
    <property type="match status" value="1"/>
</dbReference>
<dbReference type="InterPro" id="IPR013131">
    <property type="entry name" value="Mannitol_DH_N"/>
</dbReference>
<dbReference type="Pfam" id="PF08125">
    <property type="entry name" value="Mannitol_dh_C"/>
    <property type="match status" value="1"/>
</dbReference>
<evidence type="ECO:0000259" key="4">
    <source>
        <dbReference type="Pfam" id="PF08125"/>
    </source>
</evidence>
<dbReference type="InterPro" id="IPR036291">
    <property type="entry name" value="NAD(P)-bd_dom_sf"/>
</dbReference>
<dbReference type="PANTHER" id="PTHR30524">
    <property type="entry name" value="MANNITOL-1-PHOSPHATE 5-DEHYDROGENASE"/>
    <property type="match status" value="1"/>
</dbReference>
<proteinExistence type="predicted"/>
<dbReference type="SUPFAM" id="SSF48179">
    <property type="entry name" value="6-phosphogluconate dehydrogenase C-terminal domain-like"/>
    <property type="match status" value="1"/>
</dbReference>
<evidence type="ECO:0000256" key="1">
    <source>
        <dbReference type="ARBA" id="ARBA00023002"/>
    </source>
</evidence>
<evidence type="ECO:0000313" key="5">
    <source>
        <dbReference type="EMBL" id="KJV10343.1"/>
    </source>
</evidence>
<feature type="domain" description="Mannitol dehydrogenase C-terminal" evidence="4">
    <location>
        <begin position="249"/>
        <end position="359"/>
    </location>
</feature>
<dbReference type="Gene3D" id="3.40.50.720">
    <property type="entry name" value="NAD(P)-binding Rossmann-like Domain"/>
    <property type="match status" value="1"/>
</dbReference>
<evidence type="ECO:0000259" key="3">
    <source>
        <dbReference type="Pfam" id="PF01232"/>
    </source>
</evidence>